<dbReference type="InterPro" id="IPR036390">
    <property type="entry name" value="WH_DNA-bd_sf"/>
</dbReference>
<feature type="region of interest" description="Disordered" evidence="6">
    <location>
        <begin position="203"/>
        <end position="258"/>
    </location>
</feature>
<dbReference type="PIRSF" id="PIRSF028763">
    <property type="entry name" value="RNA_pol_Rpc34"/>
    <property type="match status" value="1"/>
</dbReference>
<dbReference type="PANTHER" id="PTHR12780">
    <property type="entry name" value="RNA POLYMERASE III DNA DIRECTED , 39KD SUBUNIT-RELATED"/>
    <property type="match status" value="1"/>
</dbReference>
<dbReference type="Pfam" id="PF05158">
    <property type="entry name" value="RNA_pol_Rpc34"/>
    <property type="match status" value="2"/>
</dbReference>
<reference evidence="7" key="1">
    <citation type="journal article" date="2020" name="Stud. Mycol.">
        <title>101 Dothideomycetes genomes: a test case for predicting lifestyles and emergence of pathogens.</title>
        <authorList>
            <person name="Haridas S."/>
            <person name="Albert R."/>
            <person name="Binder M."/>
            <person name="Bloem J."/>
            <person name="Labutti K."/>
            <person name="Salamov A."/>
            <person name="Andreopoulos B."/>
            <person name="Baker S."/>
            <person name="Barry K."/>
            <person name="Bills G."/>
            <person name="Bluhm B."/>
            <person name="Cannon C."/>
            <person name="Castanera R."/>
            <person name="Culley D."/>
            <person name="Daum C."/>
            <person name="Ezra D."/>
            <person name="Gonzalez J."/>
            <person name="Henrissat B."/>
            <person name="Kuo A."/>
            <person name="Liang C."/>
            <person name="Lipzen A."/>
            <person name="Lutzoni F."/>
            <person name="Magnuson J."/>
            <person name="Mondo S."/>
            <person name="Nolan M."/>
            <person name="Ohm R."/>
            <person name="Pangilinan J."/>
            <person name="Park H.-J."/>
            <person name="Ramirez L."/>
            <person name="Alfaro M."/>
            <person name="Sun H."/>
            <person name="Tritt A."/>
            <person name="Yoshinaga Y."/>
            <person name="Zwiers L.-H."/>
            <person name="Turgeon B."/>
            <person name="Goodwin S."/>
            <person name="Spatafora J."/>
            <person name="Crous P."/>
            <person name="Grigoriev I."/>
        </authorList>
    </citation>
    <scope>NUCLEOTIDE SEQUENCE</scope>
    <source>
        <strain evidence="7">CBS 113979</strain>
    </source>
</reference>
<organism evidence="7 8">
    <name type="scientific">Aulographum hederae CBS 113979</name>
    <dbReference type="NCBI Taxonomy" id="1176131"/>
    <lineage>
        <taxon>Eukaryota</taxon>
        <taxon>Fungi</taxon>
        <taxon>Dikarya</taxon>
        <taxon>Ascomycota</taxon>
        <taxon>Pezizomycotina</taxon>
        <taxon>Dothideomycetes</taxon>
        <taxon>Pleosporomycetidae</taxon>
        <taxon>Aulographales</taxon>
        <taxon>Aulographaceae</taxon>
    </lineage>
</organism>
<dbReference type="SUPFAM" id="SSF46785">
    <property type="entry name" value="Winged helix' DNA-binding domain"/>
    <property type="match status" value="1"/>
</dbReference>
<dbReference type="EMBL" id="ML977191">
    <property type="protein sequence ID" value="KAF1981910.1"/>
    <property type="molecule type" value="Genomic_DNA"/>
</dbReference>
<dbReference type="AlphaFoldDB" id="A0A6G1GM74"/>
<protein>
    <recommendedName>
        <fullName evidence="9">DNA-directed RNA polymerase III subunit RPC6</fullName>
    </recommendedName>
</protein>
<dbReference type="OrthoDB" id="613763at2759"/>
<keyword evidence="8" id="KW-1185">Reference proteome</keyword>
<evidence type="ECO:0000313" key="8">
    <source>
        <dbReference type="Proteomes" id="UP000800041"/>
    </source>
</evidence>
<dbReference type="GO" id="GO:0006383">
    <property type="term" value="P:transcription by RNA polymerase III"/>
    <property type="evidence" value="ECO:0007669"/>
    <property type="project" value="InterPro"/>
</dbReference>
<evidence type="ECO:0000256" key="6">
    <source>
        <dbReference type="SAM" id="MobiDB-lite"/>
    </source>
</evidence>
<keyword evidence="3" id="KW-0240">DNA-directed RNA polymerase</keyword>
<comment type="similarity">
    <text evidence="2">Belongs to the eukaryotic RPC34/RPC39 RNA polymerase subunit family.</text>
</comment>
<dbReference type="InterPro" id="IPR016049">
    <property type="entry name" value="RNA_pol_Rpc34-like"/>
</dbReference>
<proteinExistence type="inferred from homology"/>
<evidence type="ECO:0008006" key="9">
    <source>
        <dbReference type="Google" id="ProtNLM"/>
    </source>
</evidence>
<dbReference type="GO" id="GO:0005666">
    <property type="term" value="C:RNA polymerase III complex"/>
    <property type="evidence" value="ECO:0007669"/>
    <property type="project" value="InterPro"/>
</dbReference>
<feature type="compositionally biased region" description="Acidic residues" evidence="6">
    <location>
        <begin position="241"/>
        <end position="250"/>
    </location>
</feature>
<dbReference type="Proteomes" id="UP000800041">
    <property type="component" value="Unassembled WGS sequence"/>
</dbReference>
<evidence type="ECO:0000256" key="1">
    <source>
        <dbReference type="ARBA" id="ARBA00004123"/>
    </source>
</evidence>
<dbReference type="Gene3D" id="1.10.10.10">
    <property type="entry name" value="Winged helix-like DNA-binding domain superfamily/Winged helix DNA-binding domain"/>
    <property type="match status" value="1"/>
</dbReference>
<keyword evidence="5" id="KW-0539">Nucleus</keyword>
<evidence type="ECO:0000256" key="4">
    <source>
        <dbReference type="ARBA" id="ARBA00023163"/>
    </source>
</evidence>
<evidence type="ECO:0000313" key="7">
    <source>
        <dbReference type="EMBL" id="KAF1981910.1"/>
    </source>
</evidence>
<gene>
    <name evidence="7" type="ORF">K402DRAFT_467152</name>
</gene>
<sequence length="415" mass="46342">MASRAPRRPSDAAMALYNKCLANAPVSSLFDQSMLLDFKIAKNPAELKTICDDLVNWSYFVLCADKGIASWKTRPEDHARKLSHSSTTLDERQVYSIIEATSNSGIWTRSINTRTQLAPISTQKALKKLASSGLIKDVRQKNAPTKKNYMCSQFEPDEDVTGGCFYDDGDLDSALIEALSETIVTFVESRSWVETTYVSEKGKSMGNGKGKVAPKRINGRENLKSAKSLTNGNGKRKFEIDSDDDLEPDDDFPRSKKPRLAVSDKTSTFDKFHSFPDIEDTLLAYKPFVGPNGRERIPYPIDEKSEYPSAANIFEYITKNKFVLNKKFEESDLMALLEVLENDGLVLYVESANGYASVKPAAPVVPNEKFEQEYSVGTGLTQAPCSICPVFDMCEDGGRINPRTCPYLNEWLYIE</sequence>
<dbReference type="InterPro" id="IPR036388">
    <property type="entry name" value="WH-like_DNA-bd_sf"/>
</dbReference>
<name>A0A6G1GM74_9PEZI</name>
<evidence type="ECO:0000256" key="2">
    <source>
        <dbReference type="ARBA" id="ARBA00011038"/>
    </source>
</evidence>
<evidence type="ECO:0000256" key="3">
    <source>
        <dbReference type="ARBA" id="ARBA00022478"/>
    </source>
</evidence>
<keyword evidence="4" id="KW-0804">Transcription</keyword>
<comment type="subcellular location">
    <subcellularLocation>
        <location evidence="1">Nucleus</location>
    </subcellularLocation>
</comment>
<evidence type="ECO:0000256" key="5">
    <source>
        <dbReference type="ARBA" id="ARBA00023242"/>
    </source>
</evidence>
<dbReference type="InterPro" id="IPR007832">
    <property type="entry name" value="RNA_pol_Rpc34"/>
</dbReference>
<accession>A0A6G1GM74</accession>